<evidence type="ECO:0000256" key="11">
    <source>
        <dbReference type="ARBA" id="ARBA00023157"/>
    </source>
</evidence>
<protein>
    <submittedName>
        <fullName evidence="20">Adhesion G protein-coupled receptor E1-like</fullName>
    </submittedName>
</protein>
<evidence type="ECO:0000256" key="13">
    <source>
        <dbReference type="PROSITE-ProRule" id="PRU00076"/>
    </source>
</evidence>
<dbReference type="InterPro" id="IPR001881">
    <property type="entry name" value="EGF-like_Ca-bd_dom"/>
</dbReference>
<dbReference type="SMART" id="SM00303">
    <property type="entry name" value="GPS"/>
    <property type="match status" value="1"/>
</dbReference>
<keyword evidence="21" id="KW-1185">Reference proteome</keyword>
<dbReference type="PROSITE" id="PS50261">
    <property type="entry name" value="G_PROTEIN_RECEP_F2_4"/>
    <property type="match status" value="1"/>
</dbReference>
<evidence type="ECO:0000313" key="20">
    <source>
        <dbReference type="Ensembl" id="ENSGMOP00000063349.1"/>
    </source>
</evidence>
<evidence type="ECO:0000256" key="10">
    <source>
        <dbReference type="ARBA" id="ARBA00023136"/>
    </source>
</evidence>
<evidence type="ECO:0000259" key="17">
    <source>
        <dbReference type="PROSITE" id="PS50026"/>
    </source>
</evidence>
<dbReference type="GO" id="GO:0007189">
    <property type="term" value="P:adenylate cyclase-activating G protein-coupled receptor signaling pathway"/>
    <property type="evidence" value="ECO:0007669"/>
    <property type="project" value="TreeGrafter"/>
</dbReference>
<feature type="transmembrane region" description="Helical" evidence="15">
    <location>
        <begin position="652"/>
        <end position="672"/>
    </location>
</feature>
<dbReference type="PRINTS" id="PR00249">
    <property type="entry name" value="GPCRSECRETIN"/>
</dbReference>
<evidence type="ECO:0000256" key="14">
    <source>
        <dbReference type="SAM" id="MobiDB-lite"/>
    </source>
</evidence>
<reference evidence="20" key="1">
    <citation type="submission" date="2025-08" db="UniProtKB">
        <authorList>
            <consortium name="Ensembl"/>
        </authorList>
    </citation>
    <scope>IDENTIFICATION</scope>
</reference>
<keyword evidence="11" id="KW-1015">Disulfide bond</keyword>
<evidence type="ECO:0000256" key="12">
    <source>
        <dbReference type="ARBA" id="ARBA00023180"/>
    </source>
</evidence>
<dbReference type="InterPro" id="IPR000742">
    <property type="entry name" value="EGF"/>
</dbReference>
<keyword evidence="5 16" id="KW-0732">Signal</keyword>
<evidence type="ECO:0000259" key="18">
    <source>
        <dbReference type="PROSITE" id="PS50221"/>
    </source>
</evidence>
<dbReference type="SUPFAM" id="SSF57184">
    <property type="entry name" value="Growth factor receptor domain"/>
    <property type="match status" value="1"/>
</dbReference>
<organism evidence="20 21">
    <name type="scientific">Gadus morhua</name>
    <name type="common">Atlantic cod</name>
    <dbReference type="NCBI Taxonomy" id="8049"/>
    <lineage>
        <taxon>Eukaryota</taxon>
        <taxon>Metazoa</taxon>
        <taxon>Chordata</taxon>
        <taxon>Craniata</taxon>
        <taxon>Vertebrata</taxon>
        <taxon>Euteleostomi</taxon>
        <taxon>Actinopterygii</taxon>
        <taxon>Neopterygii</taxon>
        <taxon>Teleostei</taxon>
        <taxon>Neoteleostei</taxon>
        <taxon>Acanthomorphata</taxon>
        <taxon>Zeiogadaria</taxon>
        <taxon>Gadariae</taxon>
        <taxon>Gadiformes</taxon>
        <taxon>Gadoidei</taxon>
        <taxon>Gadidae</taxon>
        <taxon>Gadus</taxon>
    </lineage>
</organism>
<feature type="transmembrane region" description="Helical" evidence="15">
    <location>
        <begin position="723"/>
        <end position="746"/>
    </location>
</feature>
<feature type="transmembrane region" description="Helical" evidence="15">
    <location>
        <begin position="575"/>
        <end position="602"/>
    </location>
</feature>
<dbReference type="Pfam" id="PF00002">
    <property type="entry name" value="7tm_2"/>
    <property type="match status" value="1"/>
</dbReference>
<dbReference type="InterPro" id="IPR000203">
    <property type="entry name" value="GPS"/>
</dbReference>
<dbReference type="SMART" id="SM00179">
    <property type="entry name" value="EGF_CA"/>
    <property type="match status" value="4"/>
</dbReference>
<dbReference type="CDD" id="cd00054">
    <property type="entry name" value="EGF_CA"/>
    <property type="match status" value="2"/>
</dbReference>
<dbReference type="PROSITE" id="PS50221">
    <property type="entry name" value="GAIN_B"/>
    <property type="match status" value="1"/>
</dbReference>
<gene>
    <name evidence="20" type="primary">LOC115537572</name>
</gene>
<dbReference type="InterPro" id="IPR009030">
    <property type="entry name" value="Growth_fac_rcpt_cys_sf"/>
</dbReference>
<dbReference type="PROSITE" id="PS00010">
    <property type="entry name" value="ASX_HYDROXYL"/>
    <property type="match status" value="1"/>
</dbReference>
<keyword evidence="9 15" id="KW-1133">Transmembrane helix</keyword>
<dbReference type="PANTHER" id="PTHR12011:SF433">
    <property type="entry name" value="ADHESION G PROTEIN-COUPLED RECEPTOR E1-LIKE-RELATED"/>
    <property type="match status" value="1"/>
</dbReference>
<feature type="transmembrane region" description="Helical" evidence="15">
    <location>
        <begin position="614"/>
        <end position="632"/>
    </location>
</feature>
<evidence type="ECO:0000256" key="6">
    <source>
        <dbReference type="ARBA" id="ARBA00022737"/>
    </source>
</evidence>
<accession>A0A8C5CK35</accession>
<proteinExistence type="predicted"/>
<dbReference type="InterPro" id="IPR003056">
    <property type="entry name" value="GPCR_2_ADGRE2_ADGRE5"/>
</dbReference>
<dbReference type="GO" id="GO:0005509">
    <property type="term" value="F:calcium ion binding"/>
    <property type="evidence" value="ECO:0007669"/>
    <property type="project" value="InterPro"/>
</dbReference>
<evidence type="ECO:0000256" key="1">
    <source>
        <dbReference type="ARBA" id="ARBA00004651"/>
    </source>
</evidence>
<dbReference type="InterPro" id="IPR000832">
    <property type="entry name" value="GPCR_2_secretin-like"/>
</dbReference>
<evidence type="ECO:0000256" key="16">
    <source>
        <dbReference type="SAM" id="SignalP"/>
    </source>
</evidence>
<keyword evidence="4 15" id="KW-0812">Transmembrane</keyword>
<dbReference type="FunFam" id="1.20.1070.10:FF:000136">
    <property type="entry name" value="Adhesion G protein-coupled receptor E5"/>
    <property type="match status" value="1"/>
</dbReference>
<dbReference type="PROSITE" id="PS50026">
    <property type="entry name" value="EGF_3"/>
    <property type="match status" value="1"/>
</dbReference>
<keyword evidence="7" id="KW-0106">Calcium</keyword>
<dbReference type="InterPro" id="IPR000152">
    <property type="entry name" value="EGF-type_Asp/Asn_hydroxyl_site"/>
</dbReference>
<evidence type="ECO:0000256" key="8">
    <source>
        <dbReference type="ARBA" id="ARBA00022889"/>
    </source>
</evidence>
<dbReference type="InterPro" id="IPR017981">
    <property type="entry name" value="GPCR_2-like_7TM"/>
</dbReference>
<evidence type="ECO:0000256" key="3">
    <source>
        <dbReference type="ARBA" id="ARBA00022536"/>
    </source>
</evidence>
<dbReference type="InterPro" id="IPR018097">
    <property type="entry name" value="EGF_Ca-bd_CS"/>
</dbReference>
<evidence type="ECO:0000259" key="19">
    <source>
        <dbReference type="PROSITE" id="PS50261"/>
    </source>
</evidence>
<evidence type="ECO:0000256" key="15">
    <source>
        <dbReference type="SAM" id="Phobius"/>
    </source>
</evidence>
<dbReference type="PRINTS" id="PR01278">
    <property type="entry name" value="CD97PROTEIN"/>
</dbReference>
<evidence type="ECO:0000313" key="21">
    <source>
        <dbReference type="Proteomes" id="UP000694546"/>
    </source>
</evidence>
<feature type="domain" description="G-protein coupled receptors family 2 profile 2" evidence="19">
    <location>
        <begin position="506"/>
        <end position="746"/>
    </location>
</feature>
<dbReference type="GO" id="GO:0030855">
    <property type="term" value="P:epithelial cell differentiation"/>
    <property type="evidence" value="ECO:0007669"/>
    <property type="project" value="UniProtKB-ARBA"/>
</dbReference>
<feature type="signal peptide" evidence="16">
    <location>
        <begin position="1"/>
        <end position="18"/>
    </location>
</feature>
<feature type="region of interest" description="Disordered" evidence="14">
    <location>
        <begin position="764"/>
        <end position="792"/>
    </location>
</feature>
<feature type="chain" id="PRO_5034145252" evidence="16">
    <location>
        <begin position="19"/>
        <end position="792"/>
    </location>
</feature>
<feature type="domain" description="EGF-like" evidence="17">
    <location>
        <begin position="150"/>
        <end position="187"/>
    </location>
</feature>
<dbReference type="Pfam" id="PF07645">
    <property type="entry name" value="EGF_CA"/>
    <property type="match status" value="3"/>
</dbReference>
<evidence type="ECO:0000256" key="9">
    <source>
        <dbReference type="ARBA" id="ARBA00022989"/>
    </source>
</evidence>
<evidence type="ECO:0000256" key="4">
    <source>
        <dbReference type="ARBA" id="ARBA00022692"/>
    </source>
</evidence>
<dbReference type="SUPFAM" id="SSF81321">
    <property type="entry name" value="Family A G protein-coupled receptor-like"/>
    <property type="match status" value="1"/>
</dbReference>
<dbReference type="InterPro" id="IPR046338">
    <property type="entry name" value="GAIN_dom_sf"/>
</dbReference>
<name>A0A8C5CK35_GADMO</name>
<dbReference type="Pfam" id="PF01825">
    <property type="entry name" value="GPS"/>
    <property type="match status" value="1"/>
</dbReference>
<keyword evidence="2" id="KW-1003">Cell membrane</keyword>
<dbReference type="Gene3D" id="2.60.220.50">
    <property type="match status" value="1"/>
</dbReference>
<keyword evidence="6" id="KW-0677">Repeat</keyword>
<keyword evidence="8" id="KW-0130">Cell adhesion</keyword>
<keyword evidence="12" id="KW-0325">Glycoprotein</keyword>
<dbReference type="SUPFAM" id="SSF57196">
    <property type="entry name" value="EGF/Laminin"/>
    <property type="match status" value="2"/>
</dbReference>
<feature type="transmembrane region" description="Helical" evidence="15">
    <location>
        <begin position="693"/>
        <end position="717"/>
    </location>
</feature>
<dbReference type="SMART" id="SM00181">
    <property type="entry name" value="EGF"/>
    <property type="match status" value="4"/>
</dbReference>
<dbReference type="PANTHER" id="PTHR12011">
    <property type="entry name" value="ADHESION G-PROTEIN COUPLED RECEPTOR"/>
    <property type="match status" value="1"/>
</dbReference>
<dbReference type="AlphaFoldDB" id="A0A8C5CK35"/>
<dbReference type="FunFam" id="2.10.25.10:FF:000038">
    <property type="entry name" value="Fibrillin 2"/>
    <property type="match status" value="1"/>
</dbReference>
<feature type="domain" description="GAIN-B" evidence="18">
    <location>
        <begin position="331"/>
        <end position="501"/>
    </location>
</feature>
<dbReference type="GO" id="GO:0007166">
    <property type="term" value="P:cell surface receptor signaling pathway"/>
    <property type="evidence" value="ECO:0007669"/>
    <property type="project" value="InterPro"/>
</dbReference>
<dbReference type="GO" id="GO:0004930">
    <property type="term" value="F:G protein-coupled receptor activity"/>
    <property type="evidence" value="ECO:0007669"/>
    <property type="project" value="InterPro"/>
</dbReference>
<dbReference type="Ensembl" id="ENSGMOT00000054500.1">
    <property type="protein sequence ID" value="ENSGMOP00000063349.1"/>
    <property type="gene ID" value="ENSGMOG00000026429.1"/>
</dbReference>
<dbReference type="Gene3D" id="2.10.25.10">
    <property type="entry name" value="Laminin"/>
    <property type="match status" value="3"/>
</dbReference>
<comment type="caution">
    <text evidence="13">Lacks conserved residue(s) required for the propagation of feature annotation.</text>
</comment>
<dbReference type="GO" id="GO:0007155">
    <property type="term" value="P:cell adhesion"/>
    <property type="evidence" value="ECO:0007669"/>
    <property type="project" value="UniProtKB-KW"/>
</dbReference>
<feature type="transmembrane region" description="Helical" evidence="15">
    <location>
        <begin position="508"/>
        <end position="531"/>
    </location>
</feature>
<evidence type="ECO:0000256" key="5">
    <source>
        <dbReference type="ARBA" id="ARBA00022729"/>
    </source>
</evidence>
<dbReference type="PROSITE" id="PS01187">
    <property type="entry name" value="EGF_CA"/>
    <property type="match status" value="1"/>
</dbReference>
<evidence type="ECO:0000256" key="2">
    <source>
        <dbReference type="ARBA" id="ARBA00022475"/>
    </source>
</evidence>
<reference evidence="20" key="2">
    <citation type="submission" date="2025-09" db="UniProtKB">
        <authorList>
            <consortium name="Ensembl"/>
        </authorList>
    </citation>
    <scope>IDENTIFICATION</scope>
</reference>
<comment type="subcellular location">
    <subcellularLocation>
        <location evidence="1">Cell membrane</location>
        <topology evidence="1">Multi-pass membrane protein</topology>
    </subcellularLocation>
</comment>
<dbReference type="OMA" id="DKKICRD"/>
<dbReference type="Gene3D" id="1.20.1070.10">
    <property type="entry name" value="Rhodopsin 7-helix transmembrane proteins"/>
    <property type="match status" value="1"/>
</dbReference>
<dbReference type="Proteomes" id="UP000694546">
    <property type="component" value="Chromosome 2"/>
</dbReference>
<dbReference type="InterPro" id="IPR049883">
    <property type="entry name" value="NOTCH1_EGF-like"/>
</dbReference>
<keyword evidence="10 15" id="KW-0472">Membrane</keyword>
<evidence type="ECO:0000256" key="7">
    <source>
        <dbReference type="ARBA" id="ARBA00022837"/>
    </source>
</evidence>
<feature type="transmembrane region" description="Helical" evidence="15">
    <location>
        <begin position="543"/>
        <end position="563"/>
    </location>
</feature>
<keyword evidence="3 13" id="KW-0245">EGF-like domain</keyword>
<sequence length="792" mass="87272">MTTRELLLLAVLLSLVERHNQTWSMSECPQGYSSNADGVCIDFDECKEFPEYPSDPVCGENAVCVNTNGSFRCMCEDGFETSRRKQSFESDEGETCIDIPECEREKGLCEKHGEYAECHNSVPFYSCICKMGFITSSGLEILVDDDKCIDLNECQHENICGPNTSCVNTPGSHHCECKKGFALSSDQTTSEGAAEICKDVCEIDKTICGNGTCHPGKDGHVCACHAGSSNYGNKRSRCVELNCEVFTNALNQQESDPYVTSVLRMLKGSCLNLSESETPTSLDGEEILERLLSMIDRLLSGGTVLDKKQVSFILSLVESSLGLIAPFMSKNRTQVSKAHTELELLLFKGPGFPQGPATLLTKHAKLQMQWETAAGKNSTYPGFTALILLSYSTLENSTNRSFSGINVTKEISLQMNSKVVTVKVSNPDTAALQVPVTLTFNHLQRTDKANDSICVYWDSEADGGSWSTDGCDTLHSGANYTLCSCKHLSSFAVLMALHDIEDPYEMKVFTWVGLTLSLVCLFVCILTFALIRSIQSPRNSIHLHLCLSLFVANLVFLCGITRTENQTGCAVVAGLLHYFYLAAFCWMCLEGIQLFRMVVLVFNISFQTVRMMAVGYGVPAVIVAISALVHSGGYGTEKNCWLNLEGSFRWSFFGPVCFIITVNIFFFFVTVCKLAQKFSSLNPDLDNLHKIKAFTITAVAQLCVLGTTWIFGCFQFGDGPSAMSYVFTILNSLQGVLLFVMHCLLYKPVRDEYGKIFSRFSTPQKKYSEFTSSQSSKAQTSKSTQNTGESGI</sequence>
<dbReference type="InterPro" id="IPR057244">
    <property type="entry name" value="GAIN_B"/>
</dbReference>
<dbReference type="GeneTree" id="ENSGT00940000160578"/>
<feature type="compositionally biased region" description="Low complexity" evidence="14">
    <location>
        <begin position="771"/>
        <end position="785"/>
    </location>
</feature>
<dbReference type="GO" id="GO:0005886">
    <property type="term" value="C:plasma membrane"/>
    <property type="evidence" value="ECO:0007669"/>
    <property type="project" value="UniProtKB-SubCell"/>
</dbReference>